<dbReference type="Proteomes" id="UP000217790">
    <property type="component" value="Unassembled WGS sequence"/>
</dbReference>
<dbReference type="AlphaFoldDB" id="A0A2H3ECF5"/>
<name>A0A2H3ECF5_ARMGA</name>
<evidence type="ECO:0000313" key="2">
    <source>
        <dbReference type="Proteomes" id="UP000217790"/>
    </source>
</evidence>
<dbReference type="EMBL" id="KZ293648">
    <property type="protein sequence ID" value="PBK98173.1"/>
    <property type="molecule type" value="Genomic_DNA"/>
</dbReference>
<sequence length="101" mass="11447">MGSPKHYADTVYQRFVTLDCSLNSALLHVSSFEQSLLEQERVILNLPRTACGSVMGRLRAVLDPVRLLAGWLEEIIYEAMVSPACLREKYLCKELAFLKDD</sequence>
<reference evidence="2" key="1">
    <citation type="journal article" date="2017" name="Nat. Ecol. Evol.">
        <title>Genome expansion and lineage-specific genetic innovations in the forest pathogenic fungi Armillaria.</title>
        <authorList>
            <person name="Sipos G."/>
            <person name="Prasanna A.N."/>
            <person name="Walter M.C."/>
            <person name="O'Connor E."/>
            <person name="Balint B."/>
            <person name="Krizsan K."/>
            <person name="Kiss B."/>
            <person name="Hess J."/>
            <person name="Varga T."/>
            <person name="Slot J."/>
            <person name="Riley R."/>
            <person name="Boka B."/>
            <person name="Rigling D."/>
            <person name="Barry K."/>
            <person name="Lee J."/>
            <person name="Mihaltcheva S."/>
            <person name="LaButti K."/>
            <person name="Lipzen A."/>
            <person name="Waldron R."/>
            <person name="Moloney N.M."/>
            <person name="Sperisen C."/>
            <person name="Kredics L."/>
            <person name="Vagvoelgyi C."/>
            <person name="Patrignani A."/>
            <person name="Fitzpatrick D."/>
            <person name="Nagy I."/>
            <person name="Doyle S."/>
            <person name="Anderson J.B."/>
            <person name="Grigoriev I.V."/>
            <person name="Gueldener U."/>
            <person name="Muensterkoetter M."/>
            <person name="Nagy L.G."/>
        </authorList>
    </citation>
    <scope>NUCLEOTIDE SEQUENCE [LARGE SCALE GENOMIC DNA]</scope>
    <source>
        <strain evidence="2">Ar21-2</strain>
    </source>
</reference>
<keyword evidence="2" id="KW-1185">Reference proteome</keyword>
<dbReference type="OrthoDB" id="2654423at2759"/>
<gene>
    <name evidence="1" type="ORF">ARMGADRAFT_1075040</name>
</gene>
<protein>
    <submittedName>
        <fullName evidence="1">Uncharacterized protein</fullName>
    </submittedName>
</protein>
<evidence type="ECO:0000313" key="1">
    <source>
        <dbReference type="EMBL" id="PBK98173.1"/>
    </source>
</evidence>
<dbReference type="InParanoid" id="A0A2H3ECF5"/>
<organism evidence="1 2">
    <name type="scientific">Armillaria gallica</name>
    <name type="common">Bulbous honey fungus</name>
    <name type="synonym">Armillaria bulbosa</name>
    <dbReference type="NCBI Taxonomy" id="47427"/>
    <lineage>
        <taxon>Eukaryota</taxon>
        <taxon>Fungi</taxon>
        <taxon>Dikarya</taxon>
        <taxon>Basidiomycota</taxon>
        <taxon>Agaricomycotina</taxon>
        <taxon>Agaricomycetes</taxon>
        <taxon>Agaricomycetidae</taxon>
        <taxon>Agaricales</taxon>
        <taxon>Marasmiineae</taxon>
        <taxon>Physalacriaceae</taxon>
        <taxon>Armillaria</taxon>
    </lineage>
</organism>
<accession>A0A2H3ECF5</accession>
<proteinExistence type="predicted"/>